<protein>
    <recommendedName>
        <fullName evidence="5 18">NADH-ubiquinone oxidoreductase chain 2</fullName>
        <ecNumber evidence="4 18">7.1.1.2</ecNumber>
    </recommendedName>
</protein>
<comment type="function">
    <text evidence="1">Core subunit of the mitochondrial membrane respiratory chain NADH dehydrogenase (Complex I) that is believed to belong to the minimal assembly required for catalysis. Complex I functions in the transfer of electrons from NADH to the respiratory chain. The immediate electron acceptor for the enzyme is believed to be ubiquinone.</text>
</comment>
<keyword evidence="10 18" id="KW-1278">Translocase</keyword>
<evidence type="ECO:0000256" key="5">
    <source>
        <dbReference type="ARBA" id="ARBA00021008"/>
    </source>
</evidence>
<feature type="transmembrane region" description="Helical" evidence="18">
    <location>
        <begin position="230"/>
        <end position="251"/>
    </location>
</feature>
<geneLocation type="mitochondrion" evidence="20"/>
<evidence type="ECO:0000256" key="4">
    <source>
        <dbReference type="ARBA" id="ARBA00012944"/>
    </source>
</evidence>
<sequence>MKDFLFFILLILGSLITMSSNSWISMWMGLELNFISFIPFINSWNNSLMIETSMKYFIIQALSSSILILSIIMIMSKIYLIIESKFYLLGLNFAVLMKLGMFPFHFWLPNLIEGMSWLTSFIMLTWQKIAPMILISIYFYYKLIIIIIIMSMIISNFGGLNQLSLRKIFTYSSFNHLSWMMSSFLFSKYWWFIYWMLYFLIITPMIYICKTFNFFNINQLFSNFLMKNLFMIYFMNLFSLGGLPPFLGFFPKWFILNFLTYKNFYFLSFFMILLTLLNLYYYIRLFFISLLFFNHKIYWMKKIIINKLMFFIIFLINLPMWMFF</sequence>
<organism evidence="20">
    <name type="scientific">Mengenilla moldrzyki</name>
    <name type="common">Twisted-wing parasite</name>
    <dbReference type="NCBI Taxonomy" id="1155016"/>
    <lineage>
        <taxon>Eukaryota</taxon>
        <taxon>Metazoa</taxon>
        <taxon>Ecdysozoa</taxon>
        <taxon>Arthropoda</taxon>
        <taxon>Hexapoda</taxon>
        <taxon>Insecta</taxon>
        <taxon>Pterygota</taxon>
        <taxon>Neoptera</taxon>
        <taxon>Endopterygota</taxon>
        <taxon>Strepsiptera</taxon>
        <taxon>Mengenillidia</taxon>
        <taxon>Mengenillidae</taxon>
        <taxon>Mengenilla</taxon>
    </lineage>
</organism>
<evidence type="ECO:0000256" key="1">
    <source>
        <dbReference type="ARBA" id="ARBA00003257"/>
    </source>
</evidence>
<feature type="transmembrane region" description="Helical" evidence="18">
    <location>
        <begin position="86"/>
        <end position="109"/>
    </location>
</feature>
<evidence type="ECO:0000256" key="14">
    <source>
        <dbReference type="ARBA" id="ARBA00023075"/>
    </source>
</evidence>
<evidence type="ECO:0000256" key="12">
    <source>
        <dbReference type="ARBA" id="ARBA00022989"/>
    </source>
</evidence>
<evidence type="ECO:0000256" key="7">
    <source>
        <dbReference type="ARBA" id="ARBA00022660"/>
    </source>
</evidence>
<dbReference type="EMBL" id="JQ398619">
    <property type="protein sequence ID" value="AFC35459.1"/>
    <property type="molecule type" value="Genomic_DNA"/>
</dbReference>
<keyword evidence="12 18" id="KW-1133">Transmembrane helix</keyword>
<comment type="catalytic activity">
    <reaction evidence="17 18">
        <text>a ubiquinone + NADH + 5 H(+)(in) = a ubiquinol + NAD(+) + 4 H(+)(out)</text>
        <dbReference type="Rhea" id="RHEA:29091"/>
        <dbReference type="Rhea" id="RHEA-COMP:9565"/>
        <dbReference type="Rhea" id="RHEA-COMP:9566"/>
        <dbReference type="ChEBI" id="CHEBI:15378"/>
        <dbReference type="ChEBI" id="CHEBI:16389"/>
        <dbReference type="ChEBI" id="CHEBI:17976"/>
        <dbReference type="ChEBI" id="CHEBI:57540"/>
        <dbReference type="ChEBI" id="CHEBI:57945"/>
        <dbReference type="EC" id="7.1.1.2"/>
    </reaction>
</comment>
<dbReference type="InterPro" id="IPR003917">
    <property type="entry name" value="NADH_UbQ_OxRdtase_chain2"/>
</dbReference>
<keyword evidence="7 18" id="KW-0679">Respiratory chain</keyword>
<gene>
    <name evidence="20" type="primary">nad2</name>
</gene>
<keyword evidence="13 18" id="KW-0520">NAD</keyword>
<dbReference type="GO" id="GO:0008137">
    <property type="term" value="F:NADH dehydrogenase (ubiquinone) activity"/>
    <property type="evidence" value="ECO:0007669"/>
    <property type="project" value="UniProtKB-EC"/>
</dbReference>
<feature type="transmembrane region" description="Helical" evidence="18">
    <location>
        <begin position="304"/>
        <end position="323"/>
    </location>
</feature>
<dbReference type="InterPro" id="IPR001750">
    <property type="entry name" value="ND/Mrp_TM"/>
</dbReference>
<evidence type="ECO:0000256" key="18">
    <source>
        <dbReference type="RuleBase" id="RU003403"/>
    </source>
</evidence>
<dbReference type="GO" id="GO:0005743">
    <property type="term" value="C:mitochondrial inner membrane"/>
    <property type="evidence" value="ECO:0007669"/>
    <property type="project" value="UniProtKB-SubCell"/>
</dbReference>
<evidence type="ECO:0000256" key="2">
    <source>
        <dbReference type="ARBA" id="ARBA00004448"/>
    </source>
</evidence>
<keyword evidence="15 18" id="KW-0496">Mitochondrion</keyword>
<evidence type="ECO:0000256" key="9">
    <source>
        <dbReference type="ARBA" id="ARBA00022792"/>
    </source>
</evidence>
<name>J3RYF3_MENMO</name>
<feature type="domain" description="NADH:quinone oxidoreductase/Mrp antiporter transmembrane" evidence="19">
    <location>
        <begin position="20"/>
        <end position="276"/>
    </location>
</feature>
<evidence type="ECO:0000256" key="15">
    <source>
        <dbReference type="ARBA" id="ARBA00023128"/>
    </source>
</evidence>
<evidence type="ECO:0000256" key="11">
    <source>
        <dbReference type="ARBA" id="ARBA00022982"/>
    </source>
</evidence>
<feature type="transmembrane region" description="Helical" evidence="18">
    <location>
        <begin position="129"/>
        <end position="156"/>
    </location>
</feature>
<keyword evidence="11 18" id="KW-0249">Electron transport</keyword>
<feature type="transmembrane region" description="Helical" evidence="18">
    <location>
        <begin position="192"/>
        <end position="209"/>
    </location>
</feature>
<keyword evidence="8 18" id="KW-0812">Transmembrane</keyword>
<evidence type="ECO:0000313" key="20">
    <source>
        <dbReference type="EMBL" id="AFC35459.1"/>
    </source>
</evidence>
<comment type="similarity">
    <text evidence="3 18">Belongs to the complex I subunit 2 family.</text>
</comment>
<feature type="transmembrane region" description="Helical" evidence="18">
    <location>
        <begin position="263"/>
        <end position="283"/>
    </location>
</feature>
<evidence type="ECO:0000256" key="13">
    <source>
        <dbReference type="ARBA" id="ARBA00023027"/>
    </source>
</evidence>
<dbReference type="PANTHER" id="PTHR46552:SF1">
    <property type="entry name" value="NADH-UBIQUINONE OXIDOREDUCTASE CHAIN 2"/>
    <property type="match status" value="1"/>
</dbReference>
<accession>J3RYF3</accession>
<proteinExistence type="inferred from homology"/>
<evidence type="ECO:0000256" key="8">
    <source>
        <dbReference type="ARBA" id="ARBA00022692"/>
    </source>
</evidence>
<keyword evidence="9 18" id="KW-0999">Mitochondrion inner membrane</keyword>
<comment type="subcellular location">
    <subcellularLocation>
        <location evidence="2 18">Mitochondrion inner membrane</location>
        <topology evidence="2 18">Multi-pass membrane protein</topology>
    </subcellularLocation>
</comment>
<evidence type="ECO:0000256" key="6">
    <source>
        <dbReference type="ARBA" id="ARBA00022448"/>
    </source>
</evidence>
<comment type="function">
    <text evidence="18">Core subunit of the mitochondrial membrane respiratory chain NADH dehydrogenase (Complex I) which catalyzes electron transfer from NADH through the respiratory chain, using ubiquinone as an electron acceptor. Essential for the catalytic activity and assembly of complex I.</text>
</comment>
<dbReference type="AlphaFoldDB" id="J3RYF3"/>
<dbReference type="GO" id="GO:0006120">
    <property type="term" value="P:mitochondrial electron transport, NADH to ubiquinone"/>
    <property type="evidence" value="ECO:0007669"/>
    <property type="project" value="InterPro"/>
</dbReference>
<dbReference type="Pfam" id="PF00361">
    <property type="entry name" value="Proton_antipo_M"/>
    <property type="match status" value="1"/>
</dbReference>
<evidence type="ECO:0000259" key="19">
    <source>
        <dbReference type="Pfam" id="PF00361"/>
    </source>
</evidence>
<evidence type="ECO:0000256" key="3">
    <source>
        <dbReference type="ARBA" id="ARBA00007012"/>
    </source>
</evidence>
<evidence type="ECO:0000256" key="17">
    <source>
        <dbReference type="ARBA" id="ARBA00049551"/>
    </source>
</evidence>
<feature type="transmembrane region" description="Helical" evidence="18">
    <location>
        <begin position="56"/>
        <end position="74"/>
    </location>
</feature>
<keyword evidence="6" id="KW-0813">Transport</keyword>
<dbReference type="InterPro" id="IPR050175">
    <property type="entry name" value="Complex_I_Subunit_2"/>
</dbReference>
<evidence type="ECO:0000256" key="10">
    <source>
        <dbReference type="ARBA" id="ARBA00022967"/>
    </source>
</evidence>
<dbReference type="EC" id="7.1.1.2" evidence="4 18"/>
<dbReference type="PANTHER" id="PTHR46552">
    <property type="entry name" value="NADH-UBIQUINONE OXIDOREDUCTASE CHAIN 2"/>
    <property type="match status" value="1"/>
</dbReference>
<evidence type="ECO:0000256" key="16">
    <source>
        <dbReference type="ARBA" id="ARBA00023136"/>
    </source>
</evidence>
<dbReference type="PRINTS" id="PR01436">
    <property type="entry name" value="NADHDHGNASE2"/>
</dbReference>
<reference evidence="20" key="1">
    <citation type="journal article" date="2012" name="Curr. Biol.">
        <title>Genomic and morphological evidence converge to resolve the enigma of strepsiptera.</title>
        <authorList>
            <person name="Niehuis O."/>
            <person name="Hartig G."/>
            <person name="Grath S."/>
            <person name="Pohl H."/>
            <person name="Lehmann J."/>
            <person name="Tafer H."/>
            <person name="Donath A."/>
            <person name="Krauss V."/>
            <person name="Eisenhardt C."/>
            <person name="Hertel J."/>
            <person name="Petersen M."/>
            <person name="Mayer C."/>
            <person name="Meusemann K."/>
            <person name="Peters R.S."/>
            <person name="Stadler P.F."/>
            <person name="Beutel R.G."/>
            <person name="Bornberg-Bauer E."/>
            <person name="McKenna D.D."/>
            <person name="Misof B."/>
        </authorList>
    </citation>
    <scope>NUCLEOTIDE SEQUENCE</scope>
</reference>
<keyword evidence="14 18" id="KW-0830">Ubiquinone</keyword>
<keyword evidence="16 18" id="KW-0472">Membrane</keyword>